<dbReference type="InterPro" id="IPR006464">
    <property type="entry name" value="AcTrfase_RimI/Ard1"/>
</dbReference>
<dbReference type="InterPro" id="IPR016181">
    <property type="entry name" value="Acyl_CoA_acyltransferase"/>
</dbReference>
<evidence type="ECO:0000313" key="8">
    <source>
        <dbReference type="Proteomes" id="UP000051655"/>
    </source>
</evidence>
<gene>
    <name evidence="7" type="ORF">IV73_GL000467</name>
</gene>
<evidence type="ECO:0000256" key="2">
    <source>
        <dbReference type="ARBA" id="ARBA00022490"/>
    </source>
</evidence>
<dbReference type="InterPro" id="IPR050680">
    <property type="entry name" value="YpeA/RimI_acetyltransf"/>
</dbReference>
<dbReference type="EC" id="2.3.1.266" evidence="5"/>
<protein>
    <recommendedName>
        <fullName evidence="5">[Ribosomal protein bS18]-alanine N-acetyltransferase</fullName>
        <ecNumber evidence="5">2.3.1.266</ecNumber>
    </recommendedName>
</protein>
<dbReference type="Proteomes" id="UP000051655">
    <property type="component" value="Unassembled WGS sequence"/>
</dbReference>
<evidence type="ECO:0000256" key="1">
    <source>
        <dbReference type="ARBA" id="ARBA00005395"/>
    </source>
</evidence>
<keyword evidence="3" id="KW-0808">Transferase</keyword>
<reference evidence="7 8" key="1">
    <citation type="journal article" date="2015" name="Genome Announc.">
        <title>Expanding the biotechnology potential of lactobacilli through comparative genomics of 213 strains and associated genera.</title>
        <authorList>
            <person name="Sun Z."/>
            <person name="Harris H.M."/>
            <person name="McCann A."/>
            <person name="Guo C."/>
            <person name="Argimon S."/>
            <person name="Zhang W."/>
            <person name="Yang X."/>
            <person name="Jeffery I.B."/>
            <person name="Cooney J.C."/>
            <person name="Kagawa T.F."/>
            <person name="Liu W."/>
            <person name="Song Y."/>
            <person name="Salvetti E."/>
            <person name="Wrobel A."/>
            <person name="Rasinkangas P."/>
            <person name="Parkhill J."/>
            <person name="Rea M.C."/>
            <person name="O'Sullivan O."/>
            <person name="Ritari J."/>
            <person name="Douillard F.P."/>
            <person name="Paul Ross R."/>
            <person name="Yang R."/>
            <person name="Briner A.E."/>
            <person name="Felis G.E."/>
            <person name="de Vos W.M."/>
            <person name="Barrangou R."/>
            <person name="Klaenhammer T.R."/>
            <person name="Caufield P.W."/>
            <person name="Cui Y."/>
            <person name="Zhang H."/>
            <person name="O'Toole P.W."/>
        </authorList>
    </citation>
    <scope>NUCLEOTIDE SEQUENCE [LARGE SCALE GENOMIC DNA]</scope>
    <source>
        <strain evidence="7 8">DSM 20593</strain>
    </source>
</reference>
<evidence type="ECO:0000256" key="3">
    <source>
        <dbReference type="ARBA" id="ARBA00022679"/>
    </source>
</evidence>
<dbReference type="EMBL" id="JQBP01000002">
    <property type="protein sequence ID" value="KRN75304.1"/>
    <property type="molecule type" value="Genomic_DNA"/>
</dbReference>
<dbReference type="PANTHER" id="PTHR43420">
    <property type="entry name" value="ACETYLTRANSFERASE"/>
    <property type="match status" value="1"/>
</dbReference>
<feature type="domain" description="N-acetyltransferase" evidence="6">
    <location>
        <begin position="2"/>
        <end position="145"/>
    </location>
</feature>
<evidence type="ECO:0000256" key="4">
    <source>
        <dbReference type="ARBA" id="ARBA00023315"/>
    </source>
</evidence>
<keyword evidence="4" id="KW-0012">Acyltransferase</keyword>
<comment type="function">
    <text evidence="5">Acetylates the N-terminal alanine of ribosomal protein bS18.</text>
</comment>
<dbReference type="OrthoDB" id="9794566at2"/>
<dbReference type="SUPFAM" id="SSF55729">
    <property type="entry name" value="Acyl-CoA N-acyltransferases (Nat)"/>
    <property type="match status" value="1"/>
</dbReference>
<proteinExistence type="inferred from homology"/>
<dbReference type="STRING" id="1616.IV73_GL000467"/>
<comment type="catalytic activity">
    <reaction evidence="5">
        <text>N-terminal L-alanyl-[ribosomal protein bS18] + acetyl-CoA = N-terminal N(alpha)-acetyl-L-alanyl-[ribosomal protein bS18] + CoA + H(+)</text>
        <dbReference type="Rhea" id="RHEA:43756"/>
        <dbReference type="Rhea" id="RHEA-COMP:10676"/>
        <dbReference type="Rhea" id="RHEA-COMP:10677"/>
        <dbReference type="ChEBI" id="CHEBI:15378"/>
        <dbReference type="ChEBI" id="CHEBI:57287"/>
        <dbReference type="ChEBI" id="CHEBI:57288"/>
        <dbReference type="ChEBI" id="CHEBI:64718"/>
        <dbReference type="ChEBI" id="CHEBI:83683"/>
        <dbReference type="EC" id="2.3.1.266"/>
    </reaction>
</comment>
<dbReference type="NCBIfam" id="TIGR01575">
    <property type="entry name" value="rimI"/>
    <property type="match status" value="1"/>
</dbReference>
<evidence type="ECO:0000259" key="6">
    <source>
        <dbReference type="PROSITE" id="PS51186"/>
    </source>
</evidence>
<dbReference type="GO" id="GO:0008999">
    <property type="term" value="F:protein-N-terminal-alanine acetyltransferase activity"/>
    <property type="evidence" value="ECO:0007669"/>
    <property type="project" value="UniProtKB-EC"/>
</dbReference>
<dbReference type="PATRIC" id="fig|1616.3.peg.483"/>
<name>A0A0R2JD74_9LACO</name>
<dbReference type="Pfam" id="PF00583">
    <property type="entry name" value="Acetyltransf_1"/>
    <property type="match status" value="1"/>
</dbReference>
<dbReference type="InterPro" id="IPR000182">
    <property type="entry name" value="GNAT_dom"/>
</dbReference>
<evidence type="ECO:0000313" key="7">
    <source>
        <dbReference type="EMBL" id="KRN75304.1"/>
    </source>
</evidence>
<comment type="similarity">
    <text evidence="1 5">Belongs to the acetyltransferase family. RimI subfamily.</text>
</comment>
<dbReference type="PANTHER" id="PTHR43420:SF44">
    <property type="entry name" value="ACETYLTRANSFERASE YPEA"/>
    <property type="match status" value="1"/>
</dbReference>
<sequence>MMNYQFTTQVAAADLTRITEQAYQHDGWTRQVYEQDLKQATSRYLALRVNGEIIAFLGASWVLDEFSVTNLAVLPVWQGHHLGETLLRETIQRLPQGTRLLLEVRPSNQKAVALYEKIGFQTYFMRPKYYHNPIEDAYLMDYTIK</sequence>
<comment type="caution">
    <text evidence="7">The sequence shown here is derived from an EMBL/GenBank/DDBJ whole genome shotgun (WGS) entry which is preliminary data.</text>
</comment>
<organism evidence="7 8">
    <name type="scientific">Weissella kandleri</name>
    <dbReference type="NCBI Taxonomy" id="1616"/>
    <lineage>
        <taxon>Bacteria</taxon>
        <taxon>Bacillati</taxon>
        <taxon>Bacillota</taxon>
        <taxon>Bacilli</taxon>
        <taxon>Lactobacillales</taxon>
        <taxon>Lactobacillaceae</taxon>
        <taxon>Weissella</taxon>
    </lineage>
</organism>
<dbReference type="CDD" id="cd04301">
    <property type="entry name" value="NAT_SF"/>
    <property type="match status" value="1"/>
</dbReference>
<accession>A0A0R2JD74</accession>
<dbReference type="Gene3D" id="3.40.630.30">
    <property type="match status" value="1"/>
</dbReference>
<keyword evidence="2 5" id="KW-0963">Cytoplasm</keyword>
<dbReference type="RefSeq" id="WP_083485530.1">
    <property type="nucleotide sequence ID" value="NZ_JQBP01000002.1"/>
</dbReference>
<evidence type="ECO:0000256" key="5">
    <source>
        <dbReference type="RuleBase" id="RU363094"/>
    </source>
</evidence>
<dbReference type="GO" id="GO:0005737">
    <property type="term" value="C:cytoplasm"/>
    <property type="evidence" value="ECO:0007669"/>
    <property type="project" value="UniProtKB-SubCell"/>
</dbReference>
<keyword evidence="8" id="KW-1185">Reference proteome</keyword>
<dbReference type="PROSITE" id="PS51186">
    <property type="entry name" value="GNAT"/>
    <property type="match status" value="1"/>
</dbReference>
<dbReference type="AlphaFoldDB" id="A0A0R2JD74"/>
<comment type="subcellular location">
    <subcellularLocation>
        <location evidence="5">Cytoplasm</location>
    </subcellularLocation>
</comment>